<keyword evidence="1" id="KW-0479">Metal-binding</keyword>
<feature type="coiled-coil region" evidence="5">
    <location>
        <begin position="220"/>
        <end position="254"/>
    </location>
</feature>
<evidence type="ECO:0000256" key="4">
    <source>
        <dbReference type="PROSITE-ProRule" id="PRU00024"/>
    </source>
</evidence>
<dbReference type="Gene3D" id="3.30.40.10">
    <property type="entry name" value="Zinc/RING finger domain, C3HC4 (zinc finger)"/>
    <property type="match status" value="1"/>
</dbReference>
<sequence length="493" mass="56277">TNNFFLVSSATGETSGKLQHSSLRDKMASRSEEDLCCPVCHDVFRNPVLLSCSHSFCKDCLQSWRTEKPTQECPVCKRRSSRDEPPCNLVLKNLCEAFLLERDQRASEALCSLHSEKLKLFCLDHQQPVCLICLHSETHSNHRIRPVDEAARQHRKELQETLEPLKEKLKGFEQVKVKCDQTAKHIKLQARRTEKQIKGQFTKLHQFLEEEEEARLAALWEEEEQKSQRMKKKMEALSRQIAALSDTVRATEEELRAEDVSFLINYKAAVERVQQRPLLDDPQLLSGALIDQAKHLGNLRFNIWNKMKDMVSYTPVILDPNSSYPTLTLSKYLTSVKLGKRQQLPDNPERFDRYPSVLGSEGFNSGTHSWDVEVGDSTGWSLGVVEESVQRKGVILSGLWRIGFYQGKYSAWSPPAPPTDLVVQKKVQRIRVTLDLKRGKLSFSDADTNTHNTHIHTFTRTFTEKMFPFISTGVNVPLTISPVNVCVKVEQSS</sequence>
<dbReference type="InterPro" id="IPR003877">
    <property type="entry name" value="SPRY_dom"/>
</dbReference>
<dbReference type="CDD" id="cd12893">
    <property type="entry name" value="SPRY_PRY_TRIM35"/>
    <property type="match status" value="1"/>
</dbReference>
<keyword evidence="3" id="KW-0862">Zinc</keyword>
<dbReference type="PROSITE" id="PS50119">
    <property type="entry name" value="ZF_BBOX"/>
    <property type="match status" value="1"/>
</dbReference>
<evidence type="ECO:0000256" key="3">
    <source>
        <dbReference type="ARBA" id="ARBA00022833"/>
    </source>
</evidence>
<dbReference type="InterPro" id="IPR003879">
    <property type="entry name" value="Butyrophylin_SPRY"/>
</dbReference>
<dbReference type="Gene3D" id="3.30.160.60">
    <property type="entry name" value="Classic Zinc Finger"/>
    <property type="match status" value="1"/>
</dbReference>
<dbReference type="PANTHER" id="PTHR24103">
    <property type="entry name" value="E3 UBIQUITIN-PROTEIN LIGASE TRIM"/>
    <property type="match status" value="1"/>
</dbReference>
<dbReference type="SMART" id="SM00589">
    <property type="entry name" value="PRY"/>
    <property type="match status" value="1"/>
</dbReference>
<keyword evidence="5" id="KW-0175">Coiled coil</keyword>
<dbReference type="Proteomes" id="UP000694568">
    <property type="component" value="Unplaced"/>
</dbReference>
<dbReference type="Ensembl" id="ENSSLUT00000007148.1">
    <property type="protein sequence ID" value="ENSSLUP00000006972.1"/>
    <property type="gene ID" value="ENSSLUG00000003125.1"/>
</dbReference>
<dbReference type="SMART" id="SM00449">
    <property type="entry name" value="SPRY"/>
    <property type="match status" value="1"/>
</dbReference>
<feature type="domain" description="B box-type" evidence="7">
    <location>
        <begin position="106"/>
        <end position="147"/>
    </location>
</feature>
<feature type="domain" description="B30.2/SPRY" evidence="8">
    <location>
        <begin position="296"/>
        <end position="492"/>
    </location>
</feature>
<dbReference type="SUPFAM" id="SSF57845">
    <property type="entry name" value="B-box zinc-binding domain"/>
    <property type="match status" value="1"/>
</dbReference>
<dbReference type="InterPro" id="IPR027370">
    <property type="entry name" value="Znf-RING_euk"/>
</dbReference>
<dbReference type="PRINTS" id="PR01407">
    <property type="entry name" value="BUTYPHLNCDUF"/>
</dbReference>
<dbReference type="SMART" id="SM00336">
    <property type="entry name" value="BBOX"/>
    <property type="match status" value="1"/>
</dbReference>
<dbReference type="SUPFAM" id="SSF49899">
    <property type="entry name" value="Concanavalin A-like lectins/glucanases"/>
    <property type="match status" value="1"/>
</dbReference>
<dbReference type="InterPro" id="IPR017907">
    <property type="entry name" value="Znf_RING_CS"/>
</dbReference>
<dbReference type="Gene3D" id="2.60.120.920">
    <property type="match status" value="1"/>
</dbReference>
<feature type="domain" description="RING-type" evidence="6">
    <location>
        <begin position="37"/>
        <end position="77"/>
    </location>
</feature>
<evidence type="ECO:0000313" key="10">
    <source>
        <dbReference type="Proteomes" id="UP000694568"/>
    </source>
</evidence>
<evidence type="ECO:0000259" key="8">
    <source>
        <dbReference type="PROSITE" id="PS50188"/>
    </source>
</evidence>
<protein>
    <submittedName>
        <fullName evidence="9">Uncharacterized protein</fullName>
    </submittedName>
</protein>
<evidence type="ECO:0000259" key="7">
    <source>
        <dbReference type="PROSITE" id="PS50119"/>
    </source>
</evidence>
<dbReference type="PROSITE" id="PS50089">
    <property type="entry name" value="ZF_RING_2"/>
    <property type="match status" value="1"/>
</dbReference>
<dbReference type="SMART" id="SM00184">
    <property type="entry name" value="RING"/>
    <property type="match status" value="1"/>
</dbReference>
<keyword evidence="2 4" id="KW-0863">Zinc-finger</keyword>
<dbReference type="SUPFAM" id="SSF57850">
    <property type="entry name" value="RING/U-box"/>
    <property type="match status" value="1"/>
</dbReference>
<accession>A0A8C9XAY5</accession>
<dbReference type="Pfam" id="PF13445">
    <property type="entry name" value="zf-RING_UBOX"/>
    <property type="match status" value="1"/>
</dbReference>
<keyword evidence="10" id="KW-1185">Reference proteome</keyword>
<dbReference type="InterPro" id="IPR001841">
    <property type="entry name" value="Znf_RING"/>
</dbReference>
<proteinExistence type="predicted"/>
<evidence type="ECO:0000313" key="9">
    <source>
        <dbReference type="Ensembl" id="ENSSLUP00000006972.1"/>
    </source>
</evidence>
<dbReference type="AlphaFoldDB" id="A0A8C9XAY5"/>
<dbReference type="Pfam" id="PF00622">
    <property type="entry name" value="SPRY"/>
    <property type="match status" value="1"/>
</dbReference>
<dbReference type="InterPro" id="IPR050143">
    <property type="entry name" value="TRIM/RBCC"/>
</dbReference>
<dbReference type="GeneTree" id="ENSGT00970000193381"/>
<dbReference type="InterPro" id="IPR043136">
    <property type="entry name" value="B30.2/SPRY_sf"/>
</dbReference>
<dbReference type="Pfam" id="PF13765">
    <property type="entry name" value="PRY"/>
    <property type="match status" value="1"/>
</dbReference>
<dbReference type="InterPro" id="IPR001870">
    <property type="entry name" value="B30.2/SPRY"/>
</dbReference>
<dbReference type="GO" id="GO:0008270">
    <property type="term" value="F:zinc ion binding"/>
    <property type="evidence" value="ECO:0007669"/>
    <property type="project" value="UniProtKB-KW"/>
</dbReference>
<dbReference type="InterPro" id="IPR000315">
    <property type="entry name" value="Znf_B-box"/>
</dbReference>
<dbReference type="Pfam" id="PF00643">
    <property type="entry name" value="zf-B_box"/>
    <property type="match status" value="1"/>
</dbReference>
<evidence type="ECO:0000259" key="6">
    <source>
        <dbReference type="PROSITE" id="PS50089"/>
    </source>
</evidence>
<dbReference type="InterPro" id="IPR006574">
    <property type="entry name" value="PRY"/>
</dbReference>
<reference evidence="9" key="1">
    <citation type="submission" date="2025-08" db="UniProtKB">
        <authorList>
            <consortium name="Ensembl"/>
        </authorList>
    </citation>
    <scope>IDENTIFICATION</scope>
</reference>
<dbReference type="PROSITE" id="PS00518">
    <property type="entry name" value="ZF_RING_1"/>
    <property type="match status" value="1"/>
</dbReference>
<reference evidence="9" key="2">
    <citation type="submission" date="2025-09" db="UniProtKB">
        <authorList>
            <consortium name="Ensembl"/>
        </authorList>
    </citation>
    <scope>IDENTIFICATION</scope>
</reference>
<dbReference type="PROSITE" id="PS50188">
    <property type="entry name" value="B302_SPRY"/>
    <property type="match status" value="1"/>
</dbReference>
<organism evidence="9 10">
    <name type="scientific">Sander lucioperca</name>
    <name type="common">Pike-perch</name>
    <name type="synonym">Perca lucioperca</name>
    <dbReference type="NCBI Taxonomy" id="283035"/>
    <lineage>
        <taxon>Eukaryota</taxon>
        <taxon>Metazoa</taxon>
        <taxon>Chordata</taxon>
        <taxon>Craniata</taxon>
        <taxon>Vertebrata</taxon>
        <taxon>Euteleostomi</taxon>
        <taxon>Actinopterygii</taxon>
        <taxon>Neopterygii</taxon>
        <taxon>Teleostei</taxon>
        <taxon>Neoteleostei</taxon>
        <taxon>Acanthomorphata</taxon>
        <taxon>Eupercaria</taxon>
        <taxon>Perciformes</taxon>
        <taxon>Percoidei</taxon>
        <taxon>Percidae</taxon>
        <taxon>Luciopercinae</taxon>
        <taxon>Sander</taxon>
    </lineage>
</organism>
<evidence type="ECO:0000256" key="5">
    <source>
        <dbReference type="SAM" id="Coils"/>
    </source>
</evidence>
<evidence type="ECO:0000256" key="1">
    <source>
        <dbReference type="ARBA" id="ARBA00022723"/>
    </source>
</evidence>
<evidence type="ECO:0000256" key="2">
    <source>
        <dbReference type="ARBA" id="ARBA00022771"/>
    </source>
</evidence>
<dbReference type="InterPro" id="IPR013083">
    <property type="entry name" value="Znf_RING/FYVE/PHD"/>
</dbReference>
<name>A0A8C9XAY5_SANLU</name>
<dbReference type="InterPro" id="IPR013320">
    <property type="entry name" value="ConA-like_dom_sf"/>
</dbReference>